<name>A0A1G2BL05_9BACT</name>
<dbReference type="AlphaFoldDB" id="A0A1G2BL05"/>
<keyword evidence="2 4" id="KW-0689">Ribosomal protein</keyword>
<evidence type="ECO:0000256" key="2">
    <source>
        <dbReference type="ARBA" id="ARBA00022980"/>
    </source>
</evidence>
<comment type="caution">
    <text evidence="5">The sequence shown here is derived from an EMBL/GenBank/DDBJ whole genome shotgun (WGS) entry which is preliminary data.</text>
</comment>
<gene>
    <name evidence="4" type="primary">rplM</name>
    <name evidence="5" type="ORF">A2677_03480</name>
</gene>
<dbReference type="InterPro" id="IPR036899">
    <property type="entry name" value="Ribosomal_uL13_sf"/>
</dbReference>
<dbReference type="EMBL" id="MHKK01000022">
    <property type="protein sequence ID" value="OGY89874.1"/>
    <property type="molecule type" value="Genomic_DNA"/>
</dbReference>
<evidence type="ECO:0000256" key="4">
    <source>
        <dbReference type="HAMAP-Rule" id="MF_01366"/>
    </source>
</evidence>
<dbReference type="NCBIfam" id="TIGR01066">
    <property type="entry name" value="rplM_bact"/>
    <property type="match status" value="1"/>
</dbReference>
<sequence>MQRNTHTLDASGKIAGRFASSIAVLLQGKHKPSYQAHTDCGDLVEVSNVGKMAFSGRKLTRKFYHRFTGYPGGIRSVRLDELFQKKPDLLLKKMVFNMLPKNKLRAKMLKRLRFVQDKK</sequence>
<accession>A0A1G2BL05</accession>
<dbReference type="GO" id="GO:0017148">
    <property type="term" value="P:negative regulation of translation"/>
    <property type="evidence" value="ECO:0007669"/>
    <property type="project" value="TreeGrafter"/>
</dbReference>
<reference evidence="5 6" key="1">
    <citation type="journal article" date="2016" name="Nat. Commun.">
        <title>Thousands of microbial genomes shed light on interconnected biogeochemical processes in an aquifer system.</title>
        <authorList>
            <person name="Anantharaman K."/>
            <person name="Brown C.T."/>
            <person name="Hug L.A."/>
            <person name="Sharon I."/>
            <person name="Castelle C.J."/>
            <person name="Probst A.J."/>
            <person name="Thomas B.C."/>
            <person name="Singh A."/>
            <person name="Wilkins M.J."/>
            <person name="Karaoz U."/>
            <person name="Brodie E.L."/>
            <person name="Williams K.H."/>
            <person name="Hubbard S.S."/>
            <person name="Banfield J.F."/>
        </authorList>
    </citation>
    <scope>NUCLEOTIDE SEQUENCE [LARGE SCALE GENOMIC DNA]</scope>
</reference>
<dbReference type="SUPFAM" id="SSF52161">
    <property type="entry name" value="Ribosomal protein L13"/>
    <property type="match status" value="1"/>
</dbReference>
<evidence type="ECO:0000256" key="1">
    <source>
        <dbReference type="ARBA" id="ARBA00006227"/>
    </source>
</evidence>
<keyword evidence="3 4" id="KW-0687">Ribonucleoprotein</keyword>
<proteinExistence type="inferred from homology"/>
<dbReference type="PANTHER" id="PTHR11545:SF2">
    <property type="entry name" value="LARGE RIBOSOMAL SUBUNIT PROTEIN UL13M"/>
    <property type="match status" value="1"/>
</dbReference>
<dbReference type="Pfam" id="PF00572">
    <property type="entry name" value="Ribosomal_L13"/>
    <property type="match status" value="1"/>
</dbReference>
<dbReference type="GO" id="GO:0005840">
    <property type="term" value="C:ribosome"/>
    <property type="evidence" value="ECO:0007669"/>
    <property type="project" value="UniProtKB-KW"/>
</dbReference>
<dbReference type="GO" id="GO:0006412">
    <property type="term" value="P:translation"/>
    <property type="evidence" value="ECO:0007669"/>
    <property type="project" value="UniProtKB-UniRule"/>
</dbReference>
<comment type="subunit">
    <text evidence="4">Part of the 50S ribosomal subunit.</text>
</comment>
<dbReference type="Gene3D" id="3.90.1180.10">
    <property type="entry name" value="Ribosomal protein L13"/>
    <property type="match status" value="1"/>
</dbReference>
<dbReference type="PANTHER" id="PTHR11545">
    <property type="entry name" value="RIBOSOMAL PROTEIN L13"/>
    <property type="match status" value="1"/>
</dbReference>
<dbReference type="InterPro" id="IPR005822">
    <property type="entry name" value="Ribosomal_uL13"/>
</dbReference>
<dbReference type="GO" id="GO:0003729">
    <property type="term" value="F:mRNA binding"/>
    <property type="evidence" value="ECO:0007669"/>
    <property type="project" value="TreeGrafter"/>
</dbReference>
<dbReference type="PIRSF" id="PIRSF002181">
    <property type="entry name" value="Ribosomal_L13"/>
    <property type="match status" value="1"/>
</dbReference>
<evidence type="ECO:0000313" key="5">
    <source>
        <dbReference type="EMBL" id="OGY89874.1"/>
    </source>
</evidence>
<organism evidence="5 6">
    <name type="scientific">Candidatus Komeilibacteria bacterium RIFCSPHIGHO2_01_FULL_52_14</name>
    <dbReference type="NCBI Taxonomy" id="1798549"/>
    <lineage>
        <taxon>Bacteria</taxon>
        <taxon>Candidatus Komeiliibacteriota</taxon>
    </lineage>
</organism>
<protein>
    <recommendedName>
        <fullName evidence="4">Large ribosomal subunit protein uL13</fullName>
    </recommendedName>
</protein>
<dbReference type="InterPro" id="IPR005823">
    <property type="entry name" value="Ribosomal_uL13_bac-type"/>
</dbReference>
<dbReference type="Proteomes" id="UP000177817">
    <property type="component" value="Unassembled WGS sequence"/>
</dbReference>
<comment type="similarity">
    <text evidence="1 4">Belongs to the universal ribosomal protein uL13 family.</text>
</comment>
<evidence type="ECO:0000256" key="3">
    <source>
        <dbReference type="ARBA" id="ARBA00023274"/>
    </source>
</evidence>
<dbReference type="GO" id="GO:1990904">
    <property type="term" value="C:ribonucleoprotein complex"/>
    <property type="evidence" value="ECO:0007669"/>
    <property type="project" value="UniProtKB-KW"/>
</dbReference>
<dbReference type="HAMAP" id="MF_01366">
    <property type="entry name" value="Ribosomal_uL13"/>
    <property type="match status" value="1"/>
</dbReference>
<dbReference type="GO" id="GO:0003735">
    <property type="term" value="F:structural constituent of ribosome"/>
    <property type="evidence" value="ECO:0007669"/>
    <property type="project" value="InterPro"/>
</dbReference>
<evidence type="ECO:0000313" key="6">
    <source>
        <dbReference type="Proteomes" id="UP000177817"/>
    </source>
</evidence>
<dbReference type="CDD" id="cd00392">
    <property type="entry name" value="Ribosomal_L13"/>
    <property type="match status" value="1"/>
</dbReference>
<comment type="function">
    <text evidence="4">This protein is one of the early assembly proteins of the 50S ribosomal subunit, although it is not seen to bind rRNA by itself. It is important during the early stages of 50S assembly.</text>
</comment>